<feature type="signal peptide" evidence="1">
    <location>
        <begin position="1"/>
        <end position="28"/>
    </location>
</feature>
<sequence length="121" mass="13696">MPPHLHPRSRMTSSLFATTLVASFFVVALPHLLPCPVPRTKYADGEVVVDENGRRRRWRRREAAESRDGIVQFNQITEDYCDSTPERTRRECPVPKPGGLLGEWLGFHKGDDGQGGKRIGR</sequence>
<dbReference type="Proteomes" id="UP000030151">
    <property type="component" value="Unassembled WGS sequence"/>
</dbReference>
<reference evidence="2 3" key="1">
    <citation type="submission" date="2014-02" db="EMBL/GenBank/DDBJ databases">
        <title>The genome sequence of the entomopathogenic fungus Metarhizium robertsii ARSEF 2575.</title>
        <authorList>
            <person name="Giuliano Garisto Donzelli B."/>
            <person name="Roe B.A."/>
            <person name="Macmil S.L."/>
            <person name="Krasnoff S.B."/>
            <person name="Gibson D.M."/>
        </authorList>
    </citation>
    <scope>NUCLEOTIDE SEQUENCE [LARGE SCALE GENOMIC DNA]</scope>
    <source>
        <strain evidence="2 3">ARSEF 2575</strain>
    </source>
</reference>
<organism evidence="2 3">
    <name type="scientific">Metarhizium robertsii</name>
    <dbReference type="NCBI Taxonomy" id="568076"/>
    <lineage>
        <taxon>Eukaryota</taxon>
        <taxon>Fungi</taxon>
        <taxon>Dikarya</taxon>
        <taxon>Ascomycota</taxon>
        <taxon>Pezizomycotina</taxon>
        <taxon>Sordariomycetes</taxon>
        <taxon>Hypocreomycetidae</taxon>
        <taxon>Hypocreales</taxon>
        <taxon>Clavicipitaceae</taxon>
        <taxon>Metarhizium</taxon>
    </lineage>
</organism>
<dbReference type="AlphaFoldDB" id="A0A0A1V5V0"/>
<dbReference type="PANTHER" id="PTHR40020:SF1">
    <property type="entry name" value="CYTOCHROME C OXIDASE ASSEMBLY FACTOR 2"/>
    <property type="match status" value="1"/>
</dbReference>
<dbReference type="PANTHER" id="PTHR40020">
    <property type="entry name" value="CYTOCHROME C OXIDASE ASSEMBLY FACTOR 2"/>
    <property type="match status" value="1"/>
</dbReference>
<dbReference type="GO" id="GO:0033617">
    <property type="term" value="P:mitochondrial respiratory chain complex IV assembly"/>
    <property type="evidence" value="ECO:0007669"/>
    <property type="project" value="TreeGrafter"/>
</dbReference>
<evidence type="ECO:0000256" key="1">
    <source>
        <dbReference type="SAM" id="SignalP"/>
    </source>
</evidence>
<feature type="chain" id="PRO_5001981363" evidence="1">
    <location>
        <begin position="29"/>
        <end position="121"/>
    </location>
</feature>
<gene>
    <name evidence="2" type="ORF">X797_002647</name>
</gene>
<evidence type="ECO:0000313" key="2">
    <source>
        <dbReference type="EMBL" id="EXV04961.1"/>
    </source>
</evidence>
<dbReference type="GO" id="GO:0005759">
    <property type="term" value="C:mitochondrial matrix"/>
    <property type="evidence" value="ECO:0007669"/>
    <property type="project" value="TreeGrafter"/>
</dbReference>
<dbReference type="HOGENOM" id="CLU_122923_1_0_1"/>
<evidence type="ECO:0000313" key="3">
    <source>
        <dbReference type="Proteomes" id="UP000030151"/>
    </source>
</evidence>
<protein>
    <submittedName>
        <fullName evidence="2">Uncharacterized protein</fullName>
    </submittedName>
</protein>
<keyword evidence="1" id="KW-0732">Signal</keyword>
<dbReference type="EMBL" id="JELW01000002">
    <property type="protein sequence ID" value="EXV04961.1"/>
    <property type="molecule type" value="Genomic_DNA"/>
</dbReference>
<proteinExistence type="predicted"/>
<comment type="caution">
    <text evidence="2">The sequence shown here is derived from an EMBL/GenBank/DDBJ whole genome shotgun (WGS) entry which is preliminary data.</text>
</comment>
<accession>A0A0A1V5V0</accession>
<name>A0A0A1V5V0_9HYPO</name>